<keyword evidence="2" id="KW-1185">Reference proteome</keyword>
<reference evidence="1" key="1">
    <citation type="journal article" date="2019" name="Environ. Microbiol.">
        <title>Fungal ecological strategies reflected in gene transcription - a case study of two litter decomposers.</title>
        <authorList>
            <person name="Barbi F."/>
            <person name="Kohler A."/>
            <person name="Barry K."/>
            <person name="Baskaran P."/>
            <person name="Daum C."/>
            <person name="Fauchery L."/>
            <person name="Ihrmark K."/>
            <person name="Kuo A."/>
            <person name="LaButti K."/>
            <person name="Lipzen A."/>
            <person name="Morin E."/>
            <person name="Grigoriev I.V."/>
            <person name="Henrissat B."/>
            <person name="Lindahl B."/>
            <person name="Martin F."/>
        </authorList>
    </citation>
    <scope>NUCLEOTIDE SEQUENCE</scope>
    <source>
        <strain evidence="1">JB14</strain>
    </source>
</reference>
<dbReference type="AlphaFoldDB" id="A0A6A4HK97"/>
<dbReference type="Proteomes" id="UP000799118">
    <property type="component" value="Unassembled WGS sequence"/>
</dbReference>
<dbReference type="EMBL" id="ML769496">
    <property type="protein sequence ID" value="KAE9397507.1"/>
    <property type="molecule type" value="Genomic_DNA"/>
</dbReference>
<organism evidence="1 2">
    <name type="scientific">Gymnopus androsaceus JB14</name>
    <dbReference type="NCBI Taxonomy" id="1447944"/>
    <lineage>
        <taxon>Eukaryota</taxon>
        <taxon>Fungi</taxon>
        <taxon>Dikarya</taxon>
        <taxon>Basidiomycota</taxon>
        <taxon>Agaricomycotina</taxon>
        <taxon>Agaricomycetes</taxon>
        <taxon>Agaricomycetidae</taxon>
        <taxon>Agaricales</taxon>
        <taxon>Marasmiineae</taxon>
        <taxon>Omphalotaceae</taxon>
        <taxon>Gymnopus</taxon>
    </lineage>
</organism>
<name>A0A6A4HK97_9AGAR</name>
<sequence length="610" mass="69346">MSDIESDPEFITQYPNFLLEARKKTPKIYLTWTSADFQDSRALCNFLRKIGEVFKAHFVSGKGDYGDDWKDPGNAMRALRKLRLLPTKLQPLLPQVIKESGLATVLVQIMNSIHLERDPLLAERFASHRWGSQVARELQRYTPATVFVDQILPHKVDKIDSTFLLTLINQFVPFVGRPETVFLFARYATFEKVWNEILVPSMRAKGTQLMMLDNILDVYSKLCAFCRNDRIPDFVKEENPILHSVMEHTSHFTSTLKKADRSLNKLGRTKCEFCQNLPQAQQCQRYIRVTARDATSVDKKLLRDFDNPNQIPYVYNEKVKMESVHIRDLPAPGIEHHIHARTDLDPHCKRDITHFIDDDTNEEIGGVTYDGLSPEFFRIIQDNHNHFKKNAQNVTRGNAFQKMDYGKMAAAGFCQPKGGAVGSGYGNPYGPSRIGSGAIIDKQIADQYVQNLFRMGIDNGLVLQVVKQSAREVANAMITSAEDAGTLPVGQHGLNLFYCWNYIAPLHSDRDRSYTISLQTAKDGNPNHYNFCYARWGIIIYTKLGCIWWFDGQDIHGTVSPTRAALENASNEAPYSDGLVVVLREKDANAAKELQKATMNIPKLTKYWSE</sequence>
<proteinExistence type="predicted"/>
<evidence type="ECO:0000313" key="2">
    <source>
        <dbReference type="Proteomes" id="UP000799118"/>
    </source>
</evidence>
<evidence type="ECO:0000313" key="1">
    <source>
        <dbReference type="EMBL" id="KAE9397507.1"/>
    </source>
</evidence>
<accession>A0A6A4HK97</accession>
<gene>
    <name evidence="1" type="ORF">BT96DRAFT_976966</name>
</gene>
<dbReference type="OrthoDB" id="2634618at2759"/>
<protein>
    <submittedName>
        <fullName evidence="1">Uncharacterized protein</fullName>
    </submittedName>
</protein>